<reference evidence="2 3" key="1">
    <citation type="journal article" date="2011" name="Proc. Natl. Acad. Sci. U.S.A.">
        <title>Evolutionary erosion of yeast sex chromosomes by mating-type switching accidents.</title>
        <authorList>
            <person name="Gordon J.L."/>
            <person name="Armisen D."/>
            <person name="Proux-Wera E."/>
            <person name="Oheigeartaigh S.S."/>
            <person name="Byrne K.P."/>
            <person name="Wolfe K.H."/>
        </authorList>
    </citation>
    <scope>NUCLEOTIDE SEQUENCE [LARGE SCALE GENOMIC DNA]</scope>
    <source>
        <strain evidence="3">ATCC MYA-139 / BCRC 22969 / CBS 8797 / CCRC 22969 / KCTC 17520 / NBRC 10181 / NCYC 3082</strain>
    </source>
</reference>
<keyword evidence="1" id="KW-1133">Transmembrane helix</keyword>
<dbReference type="AlphaFoldDB" id="J7RT58"/>
<keyword evidence="3" id="KW-1185">Reference proteome</keyword>
<keyword evidence="1" id="KW-0812">Transmembrane</keyword>
<dbReference type="GeneID" id="34523527"/>
<evidence type="ECO:0000313" key="2">
    <source>
        <dbReference type="EMBL" id="CCK67892.1"/>
    </source>
</evidence>
<dbReference type="HOGENOM" id="CLU_2961109_0_0_1"/>
<organism evidence="2 3">
    <name type="scientific">Huiozyma naganishii (strain ATCC MYA-139 / BCRC 22969 / CBS 8797 / KCTC 17520 / NBRC 10181 / NCYC 3082 / Yp74L-3)</name>
    <name type="common">Yeast</name>
    <name type="synonym">Kazachstania naganishii</name>
    <dbReference type="NCBI Taxonomy" id="1071383"/>
    <lineage>
        <taxon>Eukaryota</taxon>
        <taxon>Fungi</taxon>
        <taxon>Dikarya</taxon>
        <taxon>Ascomycota</taxon>
        <taxon>Saccharomycotina</taxon>
        <taxon>Saccharomycetes</taxon>
        <taxon>Saccharomycetales</taxon>
        <taxon>Saccharomycetaceae</taxon>
        <taxon>Huiozyma</taxon>
    </lineage>
</organism>
<feature type="transmembrane region" description="Helical" evidence="1">
    <location>
        <begin position="6"/>
        <end position="28"/>
    </location>
</feature>
<reference evidence="3" key="2">
    <citation type="submission" date="2012-08" db="EMBL/GenBank/DDBJ databases">
        <title>Genome sequence of Kazachstania naganishii.</title>
        <authorList>
            <person name="Gordon J.L."/>
            <person name="Armisen D."/>
            <person name="Proux-Wera E."/>
            <person name="OhEigeartaigh S.S."/>
            <person name="Byrne K.P."/>
            <person name="Wolfe K.H."/>
        </authorList>
    </citation>
    <scope>NUCLEOTIDE SEQUENCE [LARGE SCALE GENOMIC DNA]</scope>
    <source>
        <strain evidence="3">ATCC MYA-139 / BCRC 22969 / CBS 8797 / CCRC 22969 / KCTC 17520 / NBRC 10181 / NCYC 3082</strain>
    </source>
</reference>
<dbReference type="EMBL" id="HE978314">
    <property type="protein sequence ID" value="CCK67892.1"/>
    <property type="molecule type" value="Genomic_DNA"/>
</dbReference>
<protein>
    <submittedName>
        <fullName evidence="2">Uncharacterized protein</fullName>
    </submittedName>
</protein>
<dbReference type="KEGG" id="kng:KNAG_0A02030"/>
<dbReference type="RefSeq" id="XP_022462138.1">
    <property type="nucleotide sequence ID" value="XM_022611560.1"/>
</dbReference>
<evidence type="ECO:0000313" key="3">
    <source>
        <dbReference type="Proteomes" id="UP000006310"/>
    </source>
</evidence>
<sequence>MSLTQLALKGSTLNVVYLGIGFTLPFVLSARESINWKSTSHADMGVNRHSRNRYFPKMI</sequence>
<evidence type="ECO:0000256" key="1">
    <source>
        <dbReference type="SAM" id="Phobius"/>
    </source>
</evidence>
<dbReference type="Proteomes" id="UP000006310">
    <property type="component" value="Chromosome 1"/>
</dbReference>
<name>J7RT58_HUIN7</name>
<gene>
    <name evidence="2" type="primary">KNAG0A02030</name>
    <name evidence="2" type="ordered locus">KNAG_0A02030</name>
</gene>
<accession>J7RT58</accession>
<keyword evidence="1" id="KW-0472">Membrane</keyword>
<proteinExistence type="predicted"/>